<accession>E4X6G9</accession>
<dbReference type="EMBL" id="FN653027">
    <property type="protein sequence ID" value="CBY07970.1"/>
    <property type="molecule type" value="Genomic_DNA"/>
</dbReference>
<gene>
    <name evidence="1" type="ORF">GSOID_T00003333001</name>
</gene>
<organism evidence="1">
    <name type="scientific">Oikopleura dioica</name>
    <name type="common">Tunicate</name>
    <dbReference type="NCBI Taxonomy" id="34765"/>
    <lineage>
        <taxon>Eukaryota</taxon>
        <taxon>Metazoa</taxon>
        <taxon>Chordata</taxon>
        <taxon>Tunicata</taxon>
        <taxon>Appendicularia</taxon>
        <taxon>Copelata</taxon>
        <taxon>Oikopleuridae</taxon>
        <taxon>Oikopleura</taxon>
    </lineage>
</organism>
<protein>
    <submittedName>
        <fullName evidence="1">Uncharacterized protein</fullName>
    </submittedName>
</protein>
<evidence type="ECO:0000313" key="1">
    <source>
        <dbReference type="EMBL" id="CBY07970.1"/>
    </source>
</evidence>
<sequence>MCIYRVVIRKTPGATVAMPTS</sequence>
<keyword evidence="2" id="KW-1185">Reference proteome</keyword>
<proteinExistence type="predicted"/>
<dbReference type="InParanoid" id="E4X6G9"/>
<name>E4X6G9_OIKDI</name>
<evidence type="ECO:0000313" key="2">
    <source>
        <dbReference type="Proteomes" id="UP000001307"/>
    </source>
</evidence>
<dbReference type="Proteomes" id="UP000001307">
    <property type="component" value="Unassembled WGS sequence"/>
</dbReference>
<dbReference type="AlphaFoldDB" id="E4X6G9"/>
<reference evidence="1" key="1">
    <citation type="journal article" date="2010" name="Science">
        <title>Plasticity of animal genome architecture unmasked by rapid evolution of a pelagic tunicate.</title>
        <authorList>
            <person name="Denoeud F."/>
            <person name="Henriet S."/>
            <person name="Mungpakdee S."/>
            <person name="Aury J.M."/>
            <person name="Da Silva C."/>
            <person name="Brinkmann H."/>
            <person name="Mikhaleva J."/>
            <person name="Olsen L.C."/>
            <person name="Jubin C."/>
            <person name="Canestro C."/>
            <person name="Bouquet J.M."/>
            <person name="Danks G."/>
            <person name="Poulain J."/>
            <person name="Campsteijn C."/>
            <person name="Adamski M."/>
            <person name="Cross I."/>
            <person name="Yadetie F."/>
            <person name="Muffato M."/>
            <person name="Louis A."/>
            <person name="Butcher S."/>
            <person name="Tsagkogeorga G."/>
            <person name="Konrad A."/>
            <person name="Singh S."/>
            <person name="Jensen M.F."/>
            <person name="Cong E.H."/>
            <person name="Eikeseth-Otteraa H."/>
            <person name="Noel B."/>
            <person name="Anthouard V."/>
            <person name="Porcel B.M."/>
            <person name="Kachouri-Lafond R."/>
            <person name="Nishino A."/>
            <person name="Ugolini M."/>
            <person name="Chourrout P."/>
            <person name="Nishida H."/>
            <person name="Aasland R."/>
            <person name="Huzurbazar S."/>
            <person name="Westhof E."/>
            <person name="Delsuc F."/>
            <person name="Lehrach H."/>
            <person name="Reinhardt R."/>
            <person name="Weissenbach J."/>
            <person name="Roy S.W."/>
            <person name="Artiguenave F."/>
            <person name="Postlethwait J.H."/>
            <person name="Manak J.R."/>
            <person name="Thompson E.M."/>
            <person name="Jaillon O."/>
            <person name="Du Pasquier L."/>
            <person name="Boudinot P."/>
            <person name="Liberles D.A."/>
            <person name="Volff J.N."/>
            <person name="Philippe H."/>
            <person name="Lenhard B."/>
            <person name="Roest Crollius H."/>
            <person name="Wincker P."/>
            <person name="Chourrout D."/>
        </authorList>
    </citation>
    <scope>NUCLEOTIDE SEQUENCE [LARGE SCALE GENOMIC DNA]</scope>
</reference>